<reference evidence="1" key="1">
    <citation type="thesis" date="2020" institute="ProQuest LLC" country="789 East Eisenhower Parkway, Ann Arbor, MI, USA">
        <title>Comparative Genomics and Chromosome Evolution.</title>
        <authorList>
            <person name="Mudd A.B."/>
        </authorList>
    </citation>
    <scope>NUCLEOTIDE SEQUENCE</scope>
    <source>
        <strain evidence="1">HN-11 Male</strain>
        <tissue evidence="1">Kidney and liver</tissue>
    </source>
</reference>
<proteinExistence type="predicted"/>
<evidence type="ECO:0000313" key="1">
    <source>
        <dbReference type="EMBL" id="KAG9476975.1"/>
    </source>
</evidence>
<evidence type="ECO:0000313" key="2">
    <source>
        <dbReference type="Proteomes" id="UP000770717"/>
    </source>
</evidence>
<dbReference type="AlphaFoldDB" id="A0A8J6K322"/>
<comment type="caution">
    <text evidence="1">The sequence shown here is derived from an EMBL/GenBank/DDBJ whole genome shotgun (WGS) entry which is preliminary data.</text>
</comment>
<accession>A0A8J6K322</accession>
<organism evidence="1 2">
    <name type="scientific">Eleutherodactylus coqui</name>
    <name type="common">Puerto Rican coqui</name>
    <dbReference type="NCBI Taxonomy" id="57060"/>
    <lineage>
        <taxon>Eukaryota</taxon>
        <taxon>Metazoa</taxon>
        <taxon>Chordata</taxon>
        <taxon>Craniata</taxon>
        <taxon>Vertebrata</taxon>
        <taxon>Euteleostomi</taxon>
        <taxon>Amphibia</taxon>
        <taxon>Batrachia</taxon>
        <taxon>Anura</taxon>
        <taxon>Neobatrachia</taxon>
        <taxon>Hyloidea</taxon>
        <taxon>Eleutherodactylidae</taxon>
        <taxon>Eleutherodactylinae</taxon>
        <taxon>Eleutherodactylus</taxon>
        <taxon>Eleutherodactylus</taxon>
    </lineage>
</organism>
<sequence>MLRLSTSANSCLHRLLKMSCQPCCVTLVQGITCCIFFRVLPSLPHICICNEAFRCRHVLIISSTCSNVSWPLEVLAVYSFHAHLVSFLHPYFTSRTAVGLPSSTRISMKDCQNRSESH</sequence>
<name>A0A8J6K322_ELECQ</name>
<gene>
    <name evidence="1" type="ORF">GDO78_002387</name>
</gene>
<keyword evidence="2" id="KW-1185">Reference proteome</keyword>
<dbReference type="EMBL" id="WNTK01000010">
    <property type="protein sequence ID" value="KAG9476975.1"/>
    <property type="molecule type" value="Genomic_DNA"/>
</dbReference>
<dbReference type="Proteomes" id="UP000770717">
    <property type="component" value="Unassembled WGS sequence"/>
</dbReference>
<protein>
    <submittedName>
        <fullName evidence="1">Uncharacterized protein</fullName>
    </submittedName>
</protein>